<accession>A0A5C3PC06</accession>
<evidence type="ECO:0000313" key="1">
    <source>
        <dbReference type="EMBL" id="TFK87264.1"/>
    </source>
</evidence>
<dbReference type="Proteomes" id="UP000308197">
    <property type="component" value="Unassembled WGS sequence"/>
</dbReference>
<dbReference type="STRING" id="1314778.A0A5C3PC06"/>
<evidence type="ECO:0000313" key="2">
    <source>
        <dbReference type="Proteomes" id="UP000308197"/>
    </source>
</evidence>
<evidence type="ECO:0008006" key="3">
    <source>
        <dbReference type="Google" id="ProtNLM"/>
    </source>
</evidence>
<dbReference type="InterPro" id="IPR032675">
    <property type="entry name" value="LRR_dom_sf"/>
</dbReference>
<proteinExistence type="predicted"/>
<dbReference type="EMBL" id="ML211161">
    <property type="protein sequence ID" value="TFK87264.1"/>
    <property type="molecule type" value="Genomic_DNA"/>
</dbReference>
<reference evidence="1 2" key="1">
    <citation type="journal article" date="2019" name="Nat. Ecol. Evol.">
        <title>Megaphylogeny resolves global patterns of mushroom evolution.</title>
        <authorList>
            <person name="Varga T."/>
            <person name="Krizsan K."/>
            <person name="Foldi C."/>
            <person name="Dima B."/>
            <person name="Sanchez-Garcia M."/>
            <person name="Sanchez-Ramirez S."/>
            <person name="Szollosi G.J."/>
            <person name="Szarkandi J.G."/>
            <person name="Papp V."/>
            <person name="Albert L."/>
            <person name="Andreopoulos W."/>
            <person name="Angelini C."/>
            <person name="Antonin V."/>
            <person name="Barry K.W."/>
            <person name="Bougher N.L."/>
            <person name="Buchanan P."/>
            <person name="Buyck B."/>
            <person name="Bense V."/>
            <person name="Catcheside P."/>
            <person name="Chovatia M."/>
            <person name="Cooper J."/>
            <person name="Damon W."/>
            <person name="Desjardin D."/>
            <person name="Finy P."/>
            <person name="Geml J."/>
            <person name="Haridas S."/>
            <person name="Hughes K."/>
            <person name="Justo A."/>
            <person name="Karasinski D."/>
            <person name="Kautmanova I."/>
            <person name="Kiss B."/>
            <person name="Kocsube S."/>
            <person name="Kotiranta H."/>
            <person name="LaButti K.M."/>
            <person name="Lechner B.E."/>
            <person name="Liimatainen K."/>
            <person name="Lipzen A."/>
            <person name="Lukacs Z."/>
            <person name="Mihaltcheva S."/>
            <person name="Morgado L.N."/>
            <person name="Niskanen T."/>
            <person name="Noordeloos M.E."/>
            <person name="Ohm R.A."/>
            <person name="Ortiz-Santana B."/>
            <person name="Ovrebo C."/>
            <person name="Racz N."/>
            <person name="Riley R."/>
            <person name="Savchenko A."/>
            <person name="Shiryaev A."/>
            <person name="Soop K."/>
            <person name="Spirin V."/>
            <person name="Szebenyi C."/>
            <person name="Tomsovsky M."/>
            <person name="Tulloss R.E."/>
            <person name="Uehling J."/>
            <person name="Grigoriev I.V."/>
            <person name="Vagvolgyi C."/>
            <person name="Papp T."/>
            <person name="Martin F.M."/>
            <person name="Miettinen O."/>
            <person name="Hibbett D.S."/>
            <person name="Nagy L.G."/>
        </authorList>
    </citation>
    <scope>NUCLEOTIDE SEQUENCE [LARGE SCALE GENOMIC DNA]</scope>
    <source>
        <strain evidence="1 2">HHB13444</strain>
    </source>
</reference>
<dbReference type="Gene3D" id="3.80.10.10">
    <property type="entry name" value="Ribonuclease Inhibitor"/>
    <property type="match status" value="1"/>
</dbReference>
<dbReference type="InParanoid" id="A0A5C3PC06"/>
<organism evidence="1 2">
    <name type="scientific">Polyporus arcularius HHB13444</name>
    <dbReference type="NCBI Taxonomy" id="1314778"/>
    <lineage>
        <taxon>Eukaryota</taxon>
        <taxon>Fungi</taxon>
        <taxon>Dikarya</taxon>
        <taxon>Basidiomycota</taxon>
        <taxon>Agaricomycotina</taxon>
        <taxon>Agaricomycetes</taxon>
        <taxon>Polyporales</taxon>
        <taxon>Polyporaceae</taxon>
        <taxon>Polyporus</taxon>
    </lineage>
</organism>
<gene>
    <name evidence="1" type="ORF">K466DRAFT_117582</name>
</gene>
<keyword evidence="2" id="KW-1185">Reference proteome</keyword>
<dbReference type="AlphaFoldDB" id="A0A5C3PC06"/>
<name>A0A5C3PC06_9APHY</name>
<sequence length="512" mass="57456">MASRAGICEDLLYEIFLHLSPEWMPHPCDAYESYQRRELRCALAACATANRIMSECALPFLWRVLDNMTPVMKILAHNSNHEGSDVISESAWCRFQRYACLVRELKHREHDEDYRTSATSRLLWLALAEKLKGEPLFPSLQRLEVALRLLDPCYLVIFSQSIRTLDFDAVNLGSSDPGDDVAALTSALLVSLCSAAPSPGDIPAIPPPRHLQPIGSLRGLRKLDVPTSYGRVPMDYPAMKVFSALANLRELSVEVHFKDMGSQAPCRGGFAALEIFSVGSAYLPDIEESLQMMESSRLRNLKVAIHRSVDAQQLTAFLDSLRRTAVGISSLSLKVYCSVRTQTPIARVELLEPVLSLRHMQELTCSLRTYCDTEVSDHDIAAFASAWPDLRVLSFIERGFAENGVTVFALLDITRRCPRMESMSFGQLDCRHFPETHSIPYMEQSRVQHLEFKYLLGYMSPADFWILASLIDRIFPHLVIAPDAQGTSRLPPEVLEPLTTIRASRHGGSEMD</sequence>
<protein>
    <recommendedName>
        <fullName evidence="3">F-box domain-containing protein</fullName>
    </recommendedName>
</protein>